<gene>
    <name evidence="1" type="ORF">E5353_07340</name>
</gene>
<dbReference type="RefSeq" id="WP_135999419.1">
    <property type="nucleotide sequence ID" value="NZ_SRYX01000021.1"/>
</dbReference>
<evidence type="ECO:0000313" key="2">
    <source>
        <dbReference type="Proteomes" id="UP000309566"/>
    </source>
</evidence>
<protein>
    <submittedName>
        <fullName evidence="1">Glycosyltransferase family 1 protein</fullName>
    </submittedName>
</protein>
<dbReference type="Gene3D" id="3.40.50.2000">
    <property type="entry name" value="Glycogen Phosphorylase B"/>
    <property type="match status" value="1"/>
</dbReference>
<comment type="caution">
    <text evidence="1">The sequence shown here is derived from an EMBL/GenBank/DDBJ whole genome shotgun (WGS) entry which is preliminary data.</text>
</comment>
<accession>A0A4S2D913</accession>
<reference evidence="1 2" key="1">
    <citation type="submission" date="2019-04" db="EMBL/GenBank/DDBJ databases">
        <title>Microbes associate with the intestines of laboratory mice.</title>
        <authorList>
            <person name="Navarre W."/>
            <person name="Wong E."/>
            <person name="Huang K."/>
            <person name="Tropini C."/>
            <person name="Ng K."/>
            <person name="Yu B."/>
        </authorList>
    </citation>
    <scope>NUCLEOTIDE SEQUENCE [LARGE SCALE GENOMIC DNA]</scope>
    <source>
        <strain evidence="1 2">NM63_1-25</strain>
    </source>
</reference>
<proteinExistence type="predicted"/>
<name>A0A4S2D913_9BACE</name>
<evidence type="ECO:0000313" key="1">
    <source>
        <dbReference type="EMBL" id="TGY37865.1"/>
    </source>
</evidence>
<dbReference type="EMBL" id="SRYX01000021">
    <property type="protein sequence ID" value="TGY37865.1"/>
    <property type="molecule type" value="Genomic_DNA"/>
</dbReference>
<dbReference type="AlphaFoldDB" id="A0A4S2D913"/>
<sequence>MAFELFTKNKNHHILYSLLNRKWAYISYIPEVYYKKKDLHYMLSHQNKREALIIGEIFHRLGYNVKVALFNDSKECDDRKYDIIFGLEPNFITMCKKNPKALKIYYATGAYWEHQIASVITQTDLFNKTHNTHLQYSRLVKPHNSCEIADTIFQIGSSFTIKTYPQKLQQKIKIINQSSNFTGLCNLEKKLETTSNTEFIWFGSDGSILKGLDIVIEYFMQNTQLKLHIVGPIDPDFKDYFQPRTKKYTNIIWYGFLHTYSEEFMNIAYKASFNIFPSGSEGCPGSVITLMQMGVIPIVSPCAAFDKIEEYGYLLPNLSIKAIDKAMQWSRALSPTQTQELIIKNISYSKQKWNIQQFEYEFHNLLKREITNHTK</sequence>
<dbReference type="Pfam" id="PF13692">
    <property type="entry name" value="Glyco_trans_1_4"/>
    <property type="match status" value="1"/>
</dbReference>
<dbReference type="Proteomes" id="UP000309566">
    <property type="component" value="Unassembled WGS sequence"/>
</dbReference>
<dbReference type="GO" id="GO:0016740">
    <property type="term" value="F:transferase activity"/>
    <property type="evidence" value="ECO:0007669"/>
    <property type="project" value="UniProtKB-KW"/>
</dbReference>
<keyword evidence="1" id="KW-0808">Transferase</keyword>
<dbReference type="SUPFAM" id="SSF53756">
    <property type="entry name" value="UDP-Glycosyltransferase/glycogen phosphorylase"/>
    <property type="match status" value="1"/>
</dbReference>
<organism evidence="1 2">
    <name type="scientific">Bacteroides caecimuris</name>
    <dbReference type="NCBI Taxonomy" id="1796613"/>
    <lineage>
        <taxon>Bacteria</taxon>
        <taxon>Pseudomonadati</taxon>
        <taxon>Bacteroidota</taxon>
        <taxon>Bacteroidia</taxon>
        <taxon>Bacteroidales</taxon>
        <taxon>Bacteroidaceae</taxon>
        <taxon>Bacteroides</taxon>
    </lineage>
</organism>